<dbReference type="GO" id="GO:0070967">
    <property type="term" value="F:coenzyme F420 binding"/>
    <property type="evidence" value="ECO:0007669"/>
    <property type="project" value="TreeGrafter"/>
</dbReference>
<feature type="domain" description="Pyridoxamine 5'-phosphate oxidase N-terminal" evidence="2">
    <location>
        <begin position="6"/>
        <end position="133"/>
    </location>
</feature>
<reference evidence="3 4" key="1">
    <citation type="submission" date="2019-06" db="EMBL/GenBank/DDBJ databases">
        <title>Sequencing the genomes of 1000 actinobacteria strains.</title>
        <authorList>
            <person name="Klenk H.-P."/>
        </authorList>
    </citation>
    <scope>NUCLEOTIDE SEQUENCE [LARGE SCALE GENOMIC DNA]</scope>
    <source>
        <strain evidence="3 4">DSM 45511</strain>
    </source>
</reference>
<dbReference type="Proteomes" id="UP000319818">
    <property type="component" value="Unassembled WGS sequence"/>
</dbReference>
<sequence>MPLSEHERQEFLAEPHVAALSVAAGPQRAPLVVPIWYQYEPGGDIWFHTAVGSRKAKLIDAAGRVSLMVDEAGARVRYVSVEGPVVRTEPGTYEDVRAMTARYLPAERVEPYLEFAMAEHGEQVVYHVRPERWLSADLTG</sequence>
<evidence type="ECO:0000259" key="2">
    <source>
        <dbReference type="Pfam" id="PF01243"/>
    </source>
</evidence>
<accession>A0A543FPH7</accession>
<dbReference type="Gene3D" id="2.30.110.10">
    <property type="entry name" value="Electron Transport, Fmn-binding Protein, Chain A"/>
    <property type="match status" value="1"/>
</dbReference>
<evidence type="ECO:0000256" key="1">
    <source>
        <dbReference type="ARBA" id="ARBA00023002"/>
    </source>
</evidence>
<proteinExistence type="predicted"/>
<dbReference type="InterPro" id="IPR012349">
    <property type="entry name" value="Split_barrel_FMN-bd"/>
</dbReference>
<dbReference type="OrthoDB" id="5242787at2"/>
<protein>
    <submittedName>
        <fullName evidence="3">Pyridoxamine 5'-phosphate oxidase</fullName>
    </submittedName>
</protein>
<name>A0A543FPH7_9PSEU</name>
<dbReference type="SUPFAM" id="SSF50475">
    <property type="entry name" value="FMN-binding split barrel"/>
    <property type="match status" value="1"/>
</dbReference>
<organism evidence="3 4">
    <name type="scientific">Pseudonocardia cypriaca</name>
    <dbReference type="NCBI Taxonomy" id="882449"/>
    <lineage>
        <taxon>Bacteria</taxon>
        <taxon>Bacillati</taxon>
        <taxon>Actinomycetota</taxon>
        <taxon>Actinomycetes</taxon>
        <taxon>Pseudonocardiales</taxon>
        <taxon>Pseudonocardiaceae</taxon>
        <taxon>Pseudonocardia</taxon>
    </lineage>
</organism>
<dbReference type="AlphaFoldDB" id="A0A543FPH7"/>
<dbReference type="GO" id="GO:0016627">
    <property type="term" value="F:oxidoreductase activity, acting on the CH-CH group of donors"/>
    <property type="evidence" value="ECO:0007669"/>
    <property type="project" value="TreeGrafter"/>
</dbReference>
<evidence type="ECO:0000313" key="3">
    <source>
        <dbReference type="EMBL" id="TQM35737.1"/>
    </source>
</evidence>
<keyword evidence="1" id="KW-0560">Oxidoreductase</keyword>
<dbReference type="EMBL" id="VFPH01000003">
    <property type="protein sequence ID" value="TQM35737.1"/>
    <property type="molecule type" value="Genomic_DNA"/>
</dbReference>
<evidence type="ECO:0000313" key="4">
    <source>
        <dbReference type="Proteomes" id="UP000319818"/>
    </source>
</evidence>
<dbReference type="InterPro" id="IPR052019">
    <property type="entry name" value="F420H2_bilvrd_red/Heme_oxyg"/>
</dbReference>
<dbReference type="RefSeq" id="WP_142107043.1">
    <property type="nucleotide sequence ID" value="NZ_VFPH01000003.1"/>
</dbReference>
<keyword evidence="4" id="KW-1185">Reference proteome</keyword>
<dbReference type="PANTHER" id="PTHR35176:SF6">
    <property type="entry name" value="HEME OXYGENASE HI_0854-RELATED"/>
    <property type="match status" value="1"/>
</dbReference>
<dbReference type="GO" id="GO:0005829">
    <property type="term" value="C:cytosol"/>
    <property type="evidence" value="ECO:0007669"/>
    <property type="project" value="TreeGrafter"/>
</dbReference>
<gene>
    <name evidence="3" type="ORF">FB388_7177</name>
</gene>
<comment type="caution">
    <text evidence="3">The sequence shown here is derived from an EMBL/GenBank/DDBJ whole genome shotgun (WGS) entry which is preliminary data.</text>
</comment>
<dbReference type="Pfam" id="PF01243">
    <property type="entry name" value="PNPOx_N"/>
    <property type="match status" value="1"/>
</dbReference>
<dbReference type="InterPro" id="IPR011576">
    <property type="entry name" value="Pyridox_Oxase_N"/>
</dbReference>
<dbReference type="PANTHER" id="PTHR35176">
    <property type="entry name" value="HEME OXYGENASE HI_0854-RELATED"/>
    <property type="match status" value="1"/>
</dbReference>